<dbReference type="KEGG" id="bsei:KMZ68_09240"/>
<dbReference type="EMBL" id="CP076135">
    <property type="protein sequence ID" value="QWG19983.1"/>
    <property type="molecule type" value="Genomic_DNA"/>
</dbReference>
<dbReference type="Proteomes" id="UP000676951">
    <property type="component" value="Chromosome"/>
</dbReference>
<dbReference type="RefSeq" id="WP_215602776.1">
    <property type="nucleotide sequence ID" value="NZ_CP076134.1"/>
</dbReference>
<dbReference type="Proteomes" id="UP000680805">
    <property type="component" value="Chromosome"/>
</dbReference>
<protein>
    <recommendedName>
        <fullName evidence="6">Ribosomal protein S1</fullName>
    </recommendedName>
</protein>
<organism evidence="1 5">
    <name type="scientific">Bradyrhizobium sediminis</name>
    <dbReference type="NCBI Taxonomy" id="2840469"/>
    <lineage>
        <taxon>Bacteria</taxon>
        <taxon>Pseudomonadati</taxon>
        <taxon>Pseudomonadota</taxon>
        <taxon>Alphaproteobacteria</taxon>
        <taxon>Hyphomicrobiales</taxon>
        <taxon>Nitrobacteraceae</taxon>
        <taxon>Bradyrhizobium</taxon>
    </lineage>
</organism>
<evidence type="ECO:0000313" key="1">
    <source>
        <dbReference type="EMBL" id="QWG11835.1"/>
    </source>
</evidence>
<evidence type="ECO:0000313" key="4">
    <source>
        <dbReference type="Proteomes" id="UP000676951"/>
    </source>
</evidence>
<evidence type="ECO:0000313" key="5">
    <source>
        <dbReference type="Proteomes" id="UP000680839"/>
    </source>
</evidence>
<name>A0A975RKY1_9BRAD</name>
<reference evidence="2" key="1">
    <citation type="submission" date="2021-06" db="EMBL/GenBank/DDBJ databases">
        <title>Bradyrhizobium sp. S2-11-2 Genome sequencing.</title>
        <authorList>
            <person name="Jin L."/>
        </authorList>
    </citation>
    <scope>NUCLEOTIDE SEQUENCE</scope>
    <source>
        <strain evidence="2">S2-11-2</strain>
    </source>
</reference>
<dbReference type="InterPro" id="IPR045502">
    <property type="entry name" value="DUF6489"/>
</dbReference>
<dbReference type="AlphaFoldDB" id="A0A975RKY1"/>
<keyword evidence="4" id="KW-1185">Reference proteome</keyword>
<dbReference type="Proteomes" id="UP000680839">
    <property type="component" value="Chromosome"/>
</dbReference>
<accession>A0A975RKY1</accession>
<proteinExistence type="predicted"/>
<dbReference type="Pfam" id="PF20099">
    <property type="entry name" value="DUF6489"/>
    <property type="match status" value="1"/>
</dbReference>
<evidence type="ECO:0008006" key="6">
    <source>
        <dbReference type="Google" id="ProtNLM"/>
    </source>
</evidence>
<reference evidence="3 4" key="2">
    <citation type="submission" date="2021-06" db="EMBL/GenBank/DDBJ databases">
        <title>Bradyrhizobium sp. S2-11-4 Genome sequencing.</title>
        <authorList>
            <person name="Jin L."/>
        </authorList>
    </citation>
    <scope>NUCLEOTIDE SEQUENCE [LARGE SCALE GENOMIC DNA]</scope>
    <source>
        <strain evidence="3 4">S2-11-4</strain>
    </source>
</reference>
<sequence>MKINVEIDCTPLEARQFFGLPDVQPMQTAVMENLQKQMMANIEKVSPEALVQSWFTFDPKIAERFQDMFVTMAGLGGVRGADKKSGDK</sequence>
<gene>
    <name evidence="1" type="ORF">KMZ29_19180</name>
    <name evidence="2" type="ORF">KMZ68_09240</name>
    <name evidence="3" type="ORF">KMZ93_18715</name>
</gene>
<reference evidence="1" key="3">
    <citation type="submission" date="2021-06" db="EMBL/GenBank/DDBJ databases">
        <title>Bradyrhizobium sp. S2-20-1 Genome sequencing.</title>
        <authorList>
            <person name="Jin L."/>
        </authorList>
    </citation>
    <scope>NUCLEOTIDE SEQUENCE</scope>
    <source>
        <strain evidence="1">S2-20-1</strain>
    </source>
</reference>
<dbReference type="EMBL" id="CP076136">
    <property type="protein sequence ID" value="QWG22007.1"/>
    <property type="molecule type" value="Genomic_DNA"/>
</dbReference>
<evidence type="ECO:0000313" key="3">
    <source>
        <dbReference type="EMBL" id="QWG22007.1"/>
    </source>
</evidence>
<dbReference type="EMBL" id="CP076134">
    <property type="protein sequence ID" value="QWG11835.1"/>
    <property type="molecule type" value="Genomic_DNA"/>
</dbReference>
<evidence type="ECO:0000313" key="2">
    <source>
        <dbReference type="EMBL" id="QWG19983.1"/>
    </source>
</evidence>